<keyword evidence="5" id="KW-0067">ATP-binding</keyword>
<evidence type="ECO:0000313" key="7">
    <source>
        <dbReference type="EMBL" id="KAJ8315237.1"/>
    </source>
</evidence>
<dbReference type="PROSITE" id="PS51194">
    <property type="entry name" value="HELICASE_CTER"/>
    <property type="match status" value="1"/>
</dbReference>
<gene>
    <name evidence="7" type="ORF">KUTeg_007387</name>
</gene>
<sequence>MSNLPRLSGALRAFTNPYATESVRNQEDLSIKRKLVAKKTTDGLTWENLTSILHKEAEASENEIKSSLKKLCHCARDIVGQDASLEMVESAAAFMFDVFKCVSVVGNNETTKLRNIFGPFPASAATKACHIVGKRTEGGNKPAYGCQVTVQMMKLMRKEEKRFDKKTGATSSDNDEGLGFFNPVQMRNQREAALKMASHTPLFSSTSKYPNREKYPNVYDQMEEARQSSAFVGGTKLLLPDDFQRNNNKVYEEVNIPHTEAVAPGVGEHRVPISHLDEIGQLAFKGTKALNRIQSVVFDAAYKTNENLLICAPTGAGIKATNRVQQLNDMNTVCYEKVLAQVKKGYQTMVFVHARNDTVRTASVLRDMAKNNGDSGWFLADQSPQYGEAEKNIGKSRNKQLRELFLDGFGIHHAGMLRQDRNLVEKYFAQGLMKCLVCTATLAWGVNLPAHAVIIKGTQIYDAKKGSFVDLGILDVMQIFGRAGRPQYDKFGHGTIITAHDKLSHYLSLMTRQNPIESQFINSLVDNLNAEIALGTVTNVEEAVKWLSYTYLYVRMRCNPLAYGINYKNVEVREDEMEELESLLHDTCVMQVPGGVENTYGKVNILLQTYVSRQIVDSFSLVSDQGYVAQVTWYIMLRWDLPLRSVLTSFLH</sequence>
<feature type="domain" description="Helicase C-terminal" evidence="6">
    <location>
        <begin position="326"/>
        <end position="548"/>
    </location>
</feature>
<keyword evidence="4" id="KW-0347">Helicase</keyword>
<dbReference type="InterPro" id="IPR057842">
    <property type="entry name" value="WH_MER3"/>
</dbReference>
<reference evidence="7 8" key="1">
    <citation type="submission" date="2022-12" db="EMBL/GenBank/DDBJ databases">
        <title>Chromosome-level genome of Tegillarca granosa.</title>
        <authorList>
            <person name="Kim J."/>
        </authorList>
    </citation>
    <scope>NUCLEOTIDE SEQUENCE [LARGE SCALE GENOMIC DNA]</scope>
    <source>
        <strain evidence="7">Teg-2019</strain>
        <tissue evidence="7">Adductor muscle</tissue>
    </source>
</reference>
<dbReference type="SUPFAM" id="SSF158702">
    <property type="entry name" value="Sec63 N-terminal domain-like"/>
    <property type="match status" value="1"/>
</dbReference>
<evidence type="ECO:0000259" key="6">
    <source>
        <dbReference type="PROSITE" id="PS51194"/>
    </source>
</evidence>
<protein>
    <recommendedName>
        <fullName evidence="6">Helicase C-terminal domain-containing protein</fullName>
    </recommendedName>
</protein>
<dbReference type="InterPro" id="IPR050474">
    <property type="entry name" value="Hel308_SKI2-like"/>
</dbReference>
<name>A0ABQ9FH79_TEGGR</name>
<proteinExistence type="predicted"/>
<evidence type="ECO:0000256" key="5">
    <source>
        <dbReference type="ARBA" id="ARBA00022840"/>
    </source>
</evidence>
<dbReference type="Pfam" id="PF00271">
    <property type="entry name" value="Helicase_C"/>
    <property type="match status" value="1"/>
</dbReference>
<dbReference type="Gene3D" id="1.10.10.10">
    <property type="entry name" value="Winged helix-like DNA-binding domain superfamily/Winged helix DNA-binding domain"/>
    <property type="match status" value="1"/>
</dbReference>
<dbReference type="InterPro" id="IPR058856">
    <property type="entry name" value="ASCC3_N"/>
</dbReference>
<dbReference type="SMART" id="SM00490">
    <property type="entry name" value="HELICc"/>
    <property type="match status" value="1"/>
</dbReference>
<dbReference type="InterPro" id="IPR027417">
    <property type="entry name" value="P-loop_NTPase"/>
</dbReference>
<dbReference type="Proteomes" id="UP001217089">
    <property type="component" value="Unassembled WGS sequence"/>
</dbReference>
<evidence type="ECO:0000256" key="1">
    <source>
        <dbReference type="ARBA" id="ARBA00022737"/>
    </source>
</evidence>
<keyword evidence="2" id="KW-0547">Nucleotide-binding</keyword>
<dbReference type="InterPro" id="IPR036388">
    <property type="entry name" value="WH-like_DNA-bd_sf"/>
</dbReference>
<dbReference type="Pfam" id="PF26582">
    <property type="entry name" value="ASCC3_N"/>
    <property type="match status" value="1"/>
</dbReference>
<keyword evidence="3" id="KW-0378">Hydrolase</keyword>
<dbReference type="InterPro" id="IPR001650">
    <property type="entry name" value="Helicase_C-like"/>
</dbReference>
<dbReference type="Pfam" id="PF23445">
    <property type="entry name" value="WHD_SNRNP200"/>
    <property type="match status" value="1"/>
</dbReference>
<dbReference type="SUPFAM" id="SSF52540">
    <property type="entry name" value="P-loop containing nucleoside triphosphate hydrolases"/>
    <property type="match status" value="1"/>
</dbReference>
<evidence type="ECO:0000256" key="4">
    <source>
        <dbReference type="ARBA" id="ARBA00022806"/>
    </source>
</evidence>
<dbReference type="Gene3D" id="3.40.50.300">
    <property type="entry name" value="P-loop containing nucleotide triphosphate hydrolases"/>
    <property type="match status" value="2"/>
</dbReference>
<accession>A0ABQ9FH79</accession>
<keyword evidence="8" id="KW-1185">Reference proteome</keyword>
<evidence type="ECO:0000256" key="3">
    <source>
        <dbReference type="ARBA" id="ARBA00022801"/>
    </source>
</evidence>
<organism evidence="7 8">
    <name type="scientific">Tegillarca granosa</name>
    <name type="common">Malaysian cockle</name>
    <name type="synonym">Anadara granosa</name>
    <dbReference type="NCBI Taxonomy" id="220873"/>
    <lineage>
        <taxon>Eukaryota</taxon>
        <taxon>Metazoa</taxon>
        <taxon>Spiralia</taxon>
        <taxon>Lophotrochozoa</taxon>
        <taxon>Mollusca</taxon>
        <taxon>Bivalvia</taxon>
        <taxon>Autobranchia</taxon>
        <taxon>Pteriomorphia</taxon>
        <taxon>Arcoida</taxon>
        <taxon>Arcoidea</taxon>
        <taxon>Arcidae</taxon>
        <taxon>Tegillarca</taxon>
    </lineage>
</organism>
<evidence type="ECO:0000313" key="8">
    <source>
        <dbReference type="Proteomes" id="UP001217089"/>
    </source>
</evidence>
<comment type="caution">
    <text evidence="7">The sequence shown here is derived from an EMBL/GenBank/DDBJ whole genome shotgun (WGS) entry which is preliminary data.</text>
</comment>
<evidence type="ECO:0000256" key="2">
    <source>
        <dbReference type="ARBA" id="ARBA00022741"/>
    </source>
</evidence>
<dbReference type="EMBL" id="JARBDR010000337">
    <property type="protein sequence ID" value="KAJ8315237.1"/>
    <property type="molecule type" value="Genomic_DNA"/>
</dbReference>
<dbReference type="PANTHER" id="PTHR47961:SF13">
    <property type="entry name" value="ACTIVATING SIGNAL COINTEGRATOR 1 COMPLEX SUBUNIT 3"/>
    <property type="match status" value="1"/>
</dbReference>
<dbReference type="PANTHER" id="PTHR47961">
    <property type="entry name" value="DNA POLYMERASE THETA, PUTATIVE (AFU_ORTHOLOGUE AFUA_1G05260)-RELATED"/>
    <property type="match status" value="1"/>
</dbReference>
<keyword evidence="1" id="KW-0677">Repeat</keyword>
<dbReference type="CDD" id="cd18795">
    <property type="entry name" value="SF2_C_Ski2"/>
    <property type="match status" value="1"/>
</dbReference>